<keyword evidence="3" id="KW-0547">Nucleotide-binding</keyword>
<dbReference type="PROSITE" id="PS51805">
    <property type="entry name" value="EPHD"/>
    <property type="match status" value="1"/>
</dbReference>
<keyword evidence="4" id="KW-0863">Zinc-finger</keyword>
<organism evidence="9 10">
    <name type="scientific">Mucuna pruriens</name>
    <name type="common">Velvet bean</name>
    <name type="synonym">Dolichos pruriens</name>
    <dbReference type="NCBI Taxonomy" id="157652"/>
    <lineage>
        <taxon>Eukaryota</taxon>
        <taxon>Viridiplantae</taxon>
        <taxon>Streptophyta</taxon>
        <taxon>Embryophyta</taxon>
        <taxon>Tracheophyta</taxon>
        <taxon>Spermatophyta</taxon>
        <taxon>Magnoliopsida</taxon>
        <taxon>eudicotyledons</taxon>
        <taxon>Gunneridae</taxon>
        <taxon>Pentapetalae</taxon>
        <taxon>rosids</taxon>
        <taxon>fabids</taxon>
        <taxon>Fabales</taxon>
        <taxon>Fabaceae</taxon>
        <taxon>Papilionoideae</taxon>
        <taxon>50 kb inversion clade</taxon>
        <taxon>NPAAA clade</taxon>
        <taxon>indigoferoid/millettioid clade</taxon>
        <taxon>Phaseoleae</taxon>
        <taxon>Mucuna</taxon>
    </lineage>
</organism>
<feature type="domain" description="PHD-type" evidence="8">
    <location>
        <begin position="395"/>
        <end position="491"/>
    </location>
</feature>
<dbReference type="PANTHER" id="PTHR23069:SF7">
    <property type="entry name" value="P-LOOP CONTAINING NUCLEOSIDE TRIPHOSPHATE HYDROLASES SUPERFAMILY PROTEIN"/>
    <property type="match status" value="1"/>
</dbReference>
<feature type="compositionally biased region" description="Low complexity" evidence="7">
    <location>
        <begin position="1"/>
        <end position="15"/>
    </location>
</feature>
<evidence type="ECO:0000313" key="10">
    <source>
        <dbReference type="Proteomes" id="UP000257109"/>
    </source>
</evidence>
<name>A0A371E2L5_MUCPR</name>
<dbReference type="GO" id="GO:0042393">
    <property type="term" value="F:histone binding"/>
    <property type="evidence" value="ECO:0007669"/>
    <property type="project" value="TreeGrafter"/>
</dbReference>
<dbReference type="Pfam" id="PF13771">
    <property type="entry name" value="zf-HC5HC2H"/>
    <property type="match status" value="1"/>
</dbReference>
<feature type="compositionally biased region" description="Basic and acidic residues" evidence="7">
    <location>
        <begin position="335"/>
        <end position="357"/>
    </location>
</feature>
<dbReference type="Gene3D" id="3.30.40.10">
    <property type="entry name" value="Zinc/RING finger domain, C3HC4 (zinc finger)"/>
    <property type="match status" value="1"/>
</dbReference>
<keyword evidence="2" id="KW-0479">Metal-binding</keyword>
<dbReference type="OrthoDB" id="6105938at2759"/>
<comment type="similarity">
    <text evidence="1">Belongs to the AAA ATPase family.</text>
</comment>
<feature type="non-terminal residue" evidence="9">
    <location>
        <position position="1"/>
    </location>
</feature>
<dbReference type="GO" id="GO:0008168">
    <property type="term" value="F:methyltransferase activity"/>
    <property type="evidence" value="ECO:0007669"/>
    <property type="project" value="UniProtKB-KW"/>
</dbReference>
<evidence type="ECO:0000313" key="9">
    <source>
        <dbReference type="EMBL" id="RDX60248.1"/>
    </source>
</evidence>
<evidence type="ECO:0000259" key="8">
    <source>
        <dbReference type="PROSITE" id="PS51805"/>
    </source>
</evidence>
<evidence type="ECO:0000256" key="1">
    <source>
        <dbReference type="ARBA" id="ARBA00006914"/>
    </source>
</evidence>
<dbReference type="PANTHER" id="PTHR23069">
    <property type="entry name" value="AAA DOMAIN-CONTAINING"/>
    <property type="match status" value="1"/>
</dbReference>
<dbReference type="GO" id="GO:0005634">
    <property type="term" value="C:nucleus"/>
    <property type="evidence" value="ECO:0007669"/>
    <property type="project" value="TreeGrafter"/>
</dbReference>
<keyword evidence="10" id="KW-1185">Reference proteome</keyword>
<feature type="compositionally biased region" description="Basic and acidic residues" evidence="7">
    <location>
        <begin position="295"/>
        <end position="320"/>
    </location>
</feature>
<feature type="region of interest" description="Disordered" evidence="7">
    <location>
        <begin position="295"/>
        <end position="396"/>
    </location>
</feature>
<dbReference type="GO" id="GO:0045815">
    <property type="term" value="P:transcription initiation-coupled chromatin remodeling"/>
    <property type="evidence" value="ECO:0007669"/>
    <property type="project" value="TreeGrafter"/>
</dbReference>
<dbReference type="STRING" id="157652.A0A371E2L5"/>
<dbReference type="GO" id="GO:0006337">
    <property type="term" value="P:nucleosome disassembly"/>
    <property type="evidence" value="ECO:0007669"/>
    <property type="project" value="TreeGrafter"/>
</dbReference>
<evidence type="ECO:0000256" key="4">
    <source>
        <dbReference type="ARBA" id="ARBA00022771"/>
    </source>
</evidence>
<evidence type="ECO:0000256" key="2">
    <source>
        <dbReference type="ARBA" id="ARBA00022723"/>
    </source>
</evidence>
<dbReference type="AlphaFoldDB" id="A0A371E2L5"/>
<dbReference type="InterPro" id="IPR045199">
    <property type="entry name" value="ATAD2-like"/>
</dbReference>
<evidence type="ECO:0000256" key="7">
    <source>
        <dbReference type="SAM" id="MobiDB-lite"/>
    </source>
</evidence>
<evidence type="ECO:0000256" key="5">
    <source>
        <dbReference type="ARBA" id="ARBA00022833"/>
    </source>
</evidence>
<dbReference type="GO" id="GO:0032259">
    <property type="term" value="P:methylation"/>
    <property type="evidence" value="ECO:0007669"/>
    <property type="project" value="UniProtKB-KW"/>
</dbReference>
<gene>
    <name evidence="9" type="primary">Kmt2d</name>
    <name evidence="9" type="ORF">CR513_61626</name>
</gene>
<protein>
    <submittedName>
        <fullName evidence="9">Histone-lysine N-methyltransferase 2D</fullName>
    </submittedName>
</protein>
<reference evidence="9" key="1">
    <citation type="submission" date="2018-05" db="EMBL/GenBank/DDBJ databases">
        <title>Draft genome of Mucuna pruriens seed.</title>
        <authorList>
            <person name="Nnadi N.E."/>
            <person name="Vos R."/>
            <person name="Hasami M.H."/>
            <person name="Devisetty U.K."/>
            <person name="Aguiy J.C."/>
        </authorList>
    </citation>
    <scope>NUCLEOTIDE SEQUENCE [LARGE SCALE GENOMIC DNA]</scope>
    <source>
        <strain evidence="9">JCA_2017</strain>
    </source>
</reference>
<dbReference type="GO" id="GO:0006334">
    <property type="term" value="P:nucleosome assembly"/>
    <property type="evidence" value="ECO:0007669"/>
    <property type="project" value="TreeGrafter"/>
</dbReference>
<accession>A0A371E2L5</accession>
<feature type="compositionally biased region" description="Basic and acidic residues" evidence="7">
    <location>
        <begin position="164"/>
        <end position="186"/>
    </location>
</feature>
<keyword evidence="5" id="KW-0862">Zinc</keyword>
<dbReference type="EMBL" id="QJKJ01016995">
    <property type="protein sequence ID" value="RDX60248.1"/>
    <property type="molecule type" value="Genomic_DNA"/>
</dbReference>
<dbReference type="InterPro" id="IPR034732">
    <property type="entry name" value="EPHD"/>
</dbReference>
<evidence type="ECO:0000256" key="6">
    <source>
        <dbReference type="ARBA" id="ARBA00022840"/>
    </source>
</evidence>
<feature type="compositionally biased region" description="Low complexity" evidence="7">
    <location>
        <begin position="383"/>
        <end position="393"/>
    </location>
</feature>
<comment type="caution">
    <text evidence="9">The sequence shown here is derived from an EMBL/GenBank/DDBJ whole genome shotgun (WGS) entry which is preliminary data.</text>
</comment>
<evidence type="ECO:0000256" key="3">
    <source>
        <dbReference type="ARBA" id="ARBA00022741"/>
    </source>
</evidence>
<proteinExistence type="inferred from homology"/>
<feature type="compositionally biased region" description="Basic and acidic residues" evidence="7">
    <location>
        <begin position="119"/>
        <end position="128"/>
    </location>
</feature>
<keyword evidence="6" id="KW-0067">ATP-binding</keyword>
<sequence length="491" mass="53958">MRSSPPSLGSSSRSGSRLRKKHKRLDAICEEEYNRHHVELNEDNDDLNPDAGVRRSSRVRRAPVLLDASPAPPKKRRRVEKGGIGRSVEGVNSLGRENRGSGGAWSSRLRSRVGNAGFRVKEERESPRGKRNTFDGVVGRKEELDGGLMPKVVKSKRPGRIKATKHEEGHEEDVSHGSLDESKSQEMELVLSNGEESDSDSETELSGGDWMDDSDESSPPMIGNEEGDRMDDSDGNSPPMIGNEEGNQMDDLDGDVHPMVGNEERNLSNEIEECGGDIEPSLVEPVDKLDGQLESVKESKSVDDVAEHVDNEGSDGKDVDVDVDENVLKDANVGRTDELKHASNDKSGHQRIKEGRRCGLCGGGSDGKPPKRLVQDNGESENEAYSGSSSSEETNYDVWDGFDDEPGWLGRLLGPTNDHCGIARIWVHLHCAVWSPEVYFADFGCLKNVRAALFRGRALKCTRCGRRGATTGCRVDRCPKTYHLVGYVFSH</sequence>
<dbReference type="GO" id="GO:0003682">
    <property type="term" value="F:chromatin binding"/>
    <property type="evidence" value="ECO:0007669"/>
    <property type="project" value="TreeGrafter"/>
</dbReference>
<feature type="compositionally biased region" description="Basic residues" evidence="7">
    <location>
        <begin position="153"/>
        <end position="163"/>
    </location>
</feature>
<dbReference type="GO" id="GO:0016887">
    <property type="term" value="F:ATP hydrolysis activity"/>
    <property type="evidence" value="ECO:0007669"/>
    <property type="project" value="TreeGrafter"/>
</dbReference>
<dbReference type="Proteomes" id="UP000257109">
    <property type="component" value="Unassembled WGS sequence"/>
</dbReference>
<dbReference type="GO" id="GO:0008270">
    <property type="term" value="F:zinc ion binding"/>
    <property type="evidence" value="ECO:0007669"/>
    <property type="project" value="UniProtKB-KW"/>
</dbReference>
<dbReference type="InterPro" id="IPR013083">
    <property type="entry name" value="Znf_RING/FYVE/PHD"/>
</dbReference>
<dbReference type="GO" id="GO:0005524">
    <property type="term" value="F:ATP binding"/>
    <property type="evidence" value="ECO:0007669"/>
    <property type="project" value="UniProtKB-KW"/>
</dbReference>
<feature type="region of interest" description="Disordered" evidence="7">
    <location>
        <begin position="1"/>
        <end position="280"/>
    </location>
</feature>
<dbReference type="FunFam" id="3.30.40.10:FF:000739">
    <property type="entry name" value="P-loop containing nucleoside triphosphate hydrolases superfamily protein"/>
    <property type="match status" value="1"/>
</dbReference>